<dbReference type="Pfam" id="PF07690">
    <property type="entry name" value="MFS_1"/>
    <property type="match status" value="1"/>
</dbReference>
<dbReference type="PANTHER" id="PTHR43791:SF16">
    <property type="entry name" value="TRANSPORTER, PUTATIVE (AFU_ORTHOLOGUE AFUA_3G01840)-RELATED"/>
    <property type="match status" value="1"/>
</dbReference>
<reference evidence="10 11" key="1">
    <citation type="submission" date="2013-03" db="EMBL/GenBank/DDBJ databases">
        <title>The Genome Sequence of Phialophora europaea CBS 101466.</title>
        <authorList>
            <consortium name="The Broad Institute Genomics Platform"/>
            <person name="Cuomo C."/>
            <person name="de Hoog S."/>
            <person name="Gorbushina A."/>
            <person name="Walker B."/>
            <person name="Young S.K."/>
            <person name="Zeng Q."/>
            <person name="Gargeya S."/>
            <person name="Fitzgerald M."/>
            <person name="Haas B."/>
            <person name="Abouelleil A."/>
            <person name="Allen A.W."/>
            <person name="Alvarado L."/>
            <person name="Arachchi H.M."/>
            <person name="Berlin A.M."/>
            <person name="Chapman S.B."/>
            <person name="Gainer-Dewar J."/>
            <person name="Goldberg J."/>
            <person name="Griggs A."/>
            <person name="Gujja S."/>
            <person name="Hansen M."/>
            <person name="Howarth C."/>
            <person name="Imamovic A."/>
            <person name="Ireland A."/>
            <person name="Larimer J."/>
            <person name="McCowan C."/>
            <person name="Murphy C."/>
            <person name="Pearson M."/>
            <person name="Poon T.W."/>
            <person name="Priest M."/>
            <person name="Roberts A."/>
            <person name="Saif S."/>
            <person name="Shea T."/>
            <person name="Sisk P."/>
            <person name="Sykes S."/>
            <person name="Wortman J."/>
            <person name="Nusbaum C."/>
            <person name="Birren B."/>
        </authorList>
    </citation>
    <scope>NUCLEOTIDE SEQUENCE [LARGE SCALE GENOMIC DNA]</scope>
    <source>
        <strain evidence="10 11">CBS 101466</strain>
    </source>
</reference>
<proteinExistence type="inferred from homology"/>
<organism evidence="10 11">
    <name type="scientific">Cyphellophora europaea (strain CBS 101466)</name>
    <name type="common">Phialophora europaea</name>
    <dbReference type="NCBI Taxonomy" id="1220924"/>
    <lineage>
        <taxon>Eukaryota</taxon>
        <taxon>Fungi</taxon>
        <taxon>Dikarya</taxon>
        <taxon>Ascomycota</taxon>
        <taxon>Pezizomycotina</taxon>
        <taxon>Eurotiomycetes</taxon>
        <taxon>Chaetothyriomycetidae</taxon>
        <taxon>Chaetothyriales</taxon>
        <taxon>Cyphellophoraceae</taxon>
        <taxon>Cyphellophora</taxon>
    </lineage>
</organism>
<evidence type="ECO:0000256" key="4">
    <source>
        <dbReference type="ARBA" id="ARBA00022989"/>
    </source>
</evidence>
<evidence type="ECO:0000313" key="10">
    <source>
        <dbReference type="EMBL" id="ETN38031.1"/>
    </source>
</evidence>
<dbReference type="InterPro" id="IPR011701">
    <property type="entry name" value="MFS"/>
</dbReference>
<accession>W2RNE7</accession>
<feature type="transmembrane region" description="Helical" evidence="8">
    <location>
        <begin position="220"/>
        <end position="240"/>
    </location>
</feature>
<dbReference type="OrthoDB" id="4454541at2759"/>
<dbReference type="EMBL" id="KB822723">
    <property type="protein sequence ID" value="ETN38031.1"/>
    <property type="molecule type" value="Genomic_DNA"/>
</dbReference>
<evidence type="ECO:0000256" key="3">
    <source>
        <dbReference type="ARBA" id="ARBA00022692"/>
    </source>
</evidence>
<dbReference type="GO" id="GO:0022857">
    <property type="term" value="F:transmembrane transporter activity"/>
    <property type="evidence" value="ECO:0007669"/>
    <property type="project" value="InterPro"/>
</dbReference>
<dbReference type="Gene3D" id="1.20.1250.20">
    <property type="entry name" value="MFS general substrate transporter like domains"/>
    <property type="match status" value="2"/>
</dbReference>
<dbReference type="PANTHER" id="PTHR43791">
    <property type="entry name" value="PERMEASE-RELATED"/>
    <property type="match status" value="1"/>
</dbReference>
<dbReference type="InterPro" id="IPR036259">
    <property type="entry name" value="MFS_trans_sf"/>
</dbReference>
<dbReference type="HOGENOM" id="CLU_001265_0_5_1"/>
<feature type="region of interest" description="Disordered" evidence="7">
    <location>
        <begin position="1"/>
        <end position="30"/>
    </location>
</feature>
<protein>
    <recommendedName>
        <fullName evidence="9">Major facilitator superfamily (MFS) profile domain-containing protein</fullName>
    </recommendedName>
</protein>
<name>W2RNE7_CYPE1</name>
<dbReference type="eggNOG" id="KOG2533">
    <property type="taxonomic scope" value="Eukaryota"/>
</dbReference>
<sequence>MAKDHEETHAEEVNSFQKDPEDFSRRSSHADRAAAIVGDERIDLTEEESKRICRKIDRVILPILVWVYFLQILDKSVLGYGAVLGLRDDTGLTGDQYSLVSSVSAMAQLGWQPFSSWLIVKVPHRHLMPALVLGWGLAQTFMAVCHNFGGLIVTRLFLGLFEAGCLPLFSVITAHWYRRSEQPFRVALWYGTNGLATMFAAAVSYGFGSIANPSIAAWKILFLTVGIVTVITAPIVWWYLDSDIPSARFLTGEEKRQAIERVRANQTGTGSREFKWDHVLEAFLELKSWLFVGMVLCLNTGAAVTNTFGPLIIQGLGFDKEITSLLNIPFGAVQLAVILPSSYLAHRYRMKSPFLALIMIPVLVGNVMLYALPRTEHGALLAGYYLFAFLFGGNPLIVSWMISNIAGSTKKSVIMSLYNAGSSAGNIIGPLLFSAKDAPGYFPGLRKTLGIVAAMIAAIGIQFVNLWFLNKMQRKKRVKNGKPADIQDHSMERHYTAATAGNEGLMQNALLDLTDRKNDEFVYVY</sequence>
<keyword evidence="4 8" id="KW-1133">Transmembrane helix</keyword>
<dbReference type="InterPro" id="IPR020846">
    <property type="entry name" value="MFS_dom"/>
</dbReference>
<evidence type="ECO:0000313" key="11">
    <source>
        <dbReference type="Proteomes" id="UP000030752"/>
    </source>
</evidence>
<evidence type="ECO:0000256" key="6">
    <source>
        <dbReference type="ARBA" id="ARBA00037968"/>
    </source>
</evidence>
<feature type="transmembrane region" description="Helical" evidence="8">
    <location>
        <begin position="189"/>
        <end position="208"/>
    </location>
</feature>
<evidence type="ECO:0000256" key="5">
    <source>
        <dbReference type="ARBA" id="ARBA00023136"/>
    </source>
</evidence>
<comment type="subcellular location">
    <subcellularLocation>
        <location evidence="1">Membrane</location>
        <topology evidence="1">Multi-pass membrane protein</topology>
    </subcellularLocation>
</comment>
<evidence type="ECO:0000256" key="8">
    <source>
        <dbReference type="SAM" id="Phobius"/>
    </source>
</evidence>
<feature type="transmembrane region" description="Helical" evidence="8">
    <location>
        <begin position="156"/>
        <end position="177"/>
    </location>
</feature>
<evidence type="ECO:0000256" key="7">
    <source>
        <dbReference type="SAM" id="MobiDB-lite"/>
    </source>
</evidence>
<keyword evidence="11" id="KW-1185">Reference proteome</keyword>
<dbReference type="GO" id="GO:0016020">
    <property type="term" value="C:membrane"/>
    <property type="evidence" value="ECO:0007669"/>
    <property type="project" value="UniProtKB-SubCell"/>
</dbReference>
<feature type="transmembrane region" description="Helical" evidence="8">
    <location>
        <begin position="59"/>
        <end position="83"/>
    </location>
</feature>
<dbReference type="VEuPathDB" id="FungiDB:HMPREF1541_07654"/>
<feature type="transmembrane region" description="Helical" evidence="8">
    <location>
        <begin position="325"/>
        <end position="346"/>
    </location>
</feature>
<dbReference type="RefSeq" id="XP_008720200.1">
    <property type="nucleotide sequence ID" value="XM_008721978.1"/>
</dbReference>
<feature type="transmembrane region" description="Helical" evidence="8">
    <location>
        <begin position="352"/>
        <end position="372"/>
    </location>
</feature>
<dbReference type="GeneID" id="19974993"/>
<dbReference type="FunFam" id="1.20.1250.20:FF:000064">
    <property type="entry name" value="MFS allantoate transporter"/>
    <property type="match status" value="1"/>
</dbReference>
<dbReference type="FunFam" id="1.20.1250.20:FF:000295">
    <property type="entry name" value="Unplaced genomic scaffold supercont1.7, whole genome shotgun sequence"/>
    <property type="match status" value="1"/>
</dbReference>
<dbReference type="Proteomes" id="UP000030752">
    <property type="component" value="Unassembled WGS sequence"/>
</dbReference>
<keyword evidence="5 8" id="KW-0472">Membrane</keyword>
<dbReference type="AlphaFoldDB" id="W2RNE7"/>
<gene>
    <name evidence="10" type="ORF">HMPREF1541_07654</name>
</gene>
<evidence type="ECO:0000256" key="2">
    <source>
        <dbReference type="ARBA" id="ARBA00022448"/>
    </source>
</evidence>
<feature type="transmembrane region" description="Helical" evidence="8">
    <location>
        <begin position="449"/>
        <end position="469"/>
    </location>
</feature>
<comment type="similarity">
    <text evidence="6">Belongs to the major facilitator superfamily. Allantoate permease family.</text>
</comment>
<evidence type="ECO:0000256" key="1">
    <source>
        <dbReference type="ARBA" id="ARBA00004141"/>
    </source>
</evidence>
<dbReference type="SUPFAM" id="SSF103473">
    <property type="entry name" value="MFS general substrate transporter"/>
    <property type="match status" value="1"/>
</dbReference>
<feature type="domain" description="Major facilitator superfamily (MFS) profile" evidence="9">
    <location>
        <begin position="60"/>
        <end position="472"/>
    </location>
</feature>
<feature type="transmembrane region" description="Helical" evidence="8">
    <location>
        <begin position="384"/>
        <end position="402"/>
    </location>
</feature>
<keyword evidence="3 8" id="KW-0812">Transmembrane</keyword>
<keyword evidence="2" id="KW-0813">Transport</keyword>
<feature type="transmembrane region" description="Helical" evidence="8">
    <location>
        <begin position="289"/>
        <end position="313"/>
    </location>
</feature>
<dbReference type="PROSITE" id="PS50850">
    <property type="entry name" value="MFS"/>
    <property type="match status" value="1"/>
</dbReference>
<evidence type="ECO:0000259" key="9">
    <source>
        <dbReference type="PROSITE" id="PS50850"/>
    </source>
</evidence>
<dbReference type="InParanoid" id="W2RNE7"/>